<dbReference type="RefSeq" id="WP_011486576.1">
    <property type="nucleotide sequence ID" value="NC_007951.1"/>
</dbReference>
<accession>Q146K8</accession>
<dbReference type="KEGG" id="bxe:Bxe_A4506"/>
<keyword evidence="3" id="KW-1185">Reference proteome</keyword>
<dbReference type="AlphaFoldDB" id="Q146K8"/>
<protein>
    <submittedName>
        <fullName evidence="2">Uncharacterized protein</fullName>
    </submittedName>
</protein>
<dbReference type="PATRIC" id="fig|266265.5.peg.204"/>
<organism evidence="2 3">
    <name type="scientific">Paraburkholderia xenovorans (strain LB400)</name>
    <dbReference type="NCBI Taxonomy" id="266265"/>
    <lineage>
        <taxon>Bacteria</taxon>
        <taxon>Pseudomonadati</taxon>
        <taxon>Pseudomonadota</taxon>
        <taxon>Betaproteobacteria</taxon>
        <taxon>Burkholderiales</taxon>
        <taxon>Burkholderiaceae</taxon>
        <taxon>Paraburkholderia</taxon>
    </lineage>
</organism>
<gene>
    <name evidence="2" type="ORF">Bxe_A4506</name>
</gene>
<dbReference type="EMBL" id="CP000270">
    <property type="protein sequence ID" value="ABE28731.1"/>
    <property type="molecule type" value="Genomic_DNA"/>
</dbReference>
<dbReference type="STRING" id="266265.Bxe_A4506"/>
<evidence type="ECO:0000313" key="3">
    <source>
        <dbReference type="Proteomes" id="UP000001817"/>
    </source>
</evidence>
<name>Q146K8_PARXL</name>
<reference evidence="2 3" key="1">
    <citation type="journal article" date="2006" name="Proc. Natl. Acad. Sci. U.S.A.">
        <title>Burkholderia xenovorans LB400 harbors a multi-replicon, 9.73-Mbp genome shaped for versatility.</title>
        <authorList>
            <person name="Chain P.S."/>
            <person name="Denef V.J."/>
            <person name="Konstantinidis K.T."/>
            <person name="Vergez L.M."/>
            <person name="Agullo L."/>
            <person name="Reyes V.L."/>
            <person name="Hauser L."/>
            <person name="Cordova M."/>
            <person name="Gomez L."/>
            <person name="Gonzalez M."/>
            <person name="Land M."/>
            <person name="Lao V."/>
            <person name="Larimer F."/>
            <person name="LiPuma J.J."/>
            <person name="Mahenthiralingam E."/>
            <person name="Malfatti S.A."/>
            <person name="Marx C.J."/>
            <person name="Parnell J.J."/>
            <person name="Ramette A."/>
            <person name="Richardson P."/>
            <person name="Seeger M."/>
            <person name="Smith D."/>
            <person name="Spilker T."/>
            <person name="Sul W.J."/>
            <person name="Tsoi T.V."/>
            <person name="Ulrich L.E."/>
            <person name="Zhulin I.B."/>
            <person name="Tiedje J.M."/>
        </authorList>
    </citation>
    <scope>NUCLEOTIDE SEQUENCE [LARGE SCALE GENOMIC DNA]</scope>
    <source>
        <strain evidence="2 3">LB400</strain>
    </source>
</reference>
<proteinExistence type="predicted"/>
<feature type="region of interest" description="Disordered" evidence="1">
    <location>
        <begin position="31"/>
        <end position="80"/>
    </location>
</feature>
<evidence type="ECO:0000256" key="1">
    <source>
        <dbReference type="SAM" id="MobiDB-lite"/>
    </source>
</evidence>
<dbReference type="Proteomes" id="UP000001817">
    <property type="component" value="Chromosome 1"/>
</dbReference>
<evidence type="ECO:0000313" key="2">
    <source>
        <dbReference type="EMBL" id="ABE28731.1"/>
    </source>
</evidence>
<sequence length="80" mass="9162">MIVAPGAVWANQVFVLWLWDKYAGKCTDERADKKRDPMHGRIRTRMRPQSSARYGPADGKPSPEPHARAQTRAMRVEKVE</sequence>